<dbReference type="AlphaFoldDB" id="A0AA36ANM3"/>
<dbReference type="EMBL" id="OX597815">
    <property type="protein sequence ID" value="CAI9718347.1"/>
    <property type="molecule type" value="Genomic_DNA"/>
</dbReference>
<evidence type="ECO:0000313" key="1">
    <source>
        <dbReference type="EMBL" id="CAI9718347.1"/>
    </source>
</evidence>
<dbReference type="Proteomes" id="UP001162480">
    <property type="component" value="Chromosome 2"/>
</dbReference>
<gene>
    <name evidence="1" type="ORF">OCTVUL_1B008553</name>
</gene>
<name>A0AA36ANM3_OCTVU</name>
<protein>
    <submittedName>
        <fullName evidence="1">Uncharacterized protein</fullName>
    </submittedName>
</protein>
<keyword evidence="2" id="KW-1185">Reference proteome</keyword>
<organism evidence="1 2">
    <name type="scientific">Octopus vulgaris</name>
    <name type="common">Common octopus</name>
    <dbReference type="NCBI Taxonomy" id="6645"/>
    <lineage>
        <taxon>Eukaryota</taxon>
        <taxon>Metazoa</taxon>
        <taxon>Spiralia</taxon>
        <taxon>Lophotrochozoa</taxon>
        <taxon>Mollusca</taxon>
        <taxon>Cephalopoda</taxon>
        <taxon>Coleoidea</taxon>
        <taxon>Octopodiformes</taxon>
        <taxon>Octopoda</taxon>
        <taxon>Incirrata</taxon>
        <taxon>Octopodidae</taxon>
        <taxon>Octopus</taxon>
    </lineage>
</organism>
<reference evidence="1" key="1">
    <citation type="submission" date="2023-08" db="EMBL/GenBank/DDBJ databases">
        <authorList>
            <person name="Alioto T."/>
            <person name="Alioto T."/>
            <person name="Gomez Garrido J."/>
        </authorList>
    </citation>
    <scope>NUCLEOTIDE SEQUENCE</scope>
</reference>
<sequence length="67" mass="7529">MLDTKVLIGLPIKLRIPQNKELLTHKGGLTEVMIVISRELVSVLCRENLLDSDHFLTGAPIFIIFQS</sequence>
<evidence type="ECO:0000313" key="2">
    <source>
        <dbReference type="Proteomes" id="UP001162480"/>
    </source>
</evidence>
<accession>A0AA36ANM3</accession>
<proteinExistence type="predicted"/>